<dbReference type="PANTHER" id="PTHR13715:SF102">
    <property type="entry name" value="INOSITOL 1,4,5-TRISPHOSPHATE RECEPTOR"/>
    <property type="match status" value="1"/>
</dbReference>
<feature type="transmembrane region" description="Helical" evidence="13">
    <location>
        <begin position="2874"/>
        <end position="2897"/>
    </location>
</feature>
<keyword evidence="11 13" id="KW-1071">Ligand-gated ion channel</keyword>
<comment type="caution">
    <text evidence="16">The sequence shown here is derived from an EMBL/GenBank/DDBJ whole genome shotgun (WGS) entry which is preliminary data.</text>
</comment>
<dbReference type="Gene3D" id="1.25.10.30">
    <property type="entry name" value="IP3 receptor type 1 binding core, RIH domain"/>
    <property type="match status" value="1"/>
</dbReference>
<keyword evidence="8 13" id="KW-0406">Ion transport</keyword>
<dbReference type="FunFam" id="1.25.10.30:FF:000003">
    <property type="entry name" value="Protein CBR-ITR-1, isoform a"/>
    <property type="match status" value="1"/>
</dbReference>
<evidence type="ECO:0000256" key="10">
    <source>
        <dbReference type="ARBA" id="ARBA00023170"/>
    </source>
</evidence>
<dbReference type="InterPro" id="IPR015925">
    <property type="entry name" value="Ryanodine_IP3_receptor"/>
</dbReference>
<protein>
    <recommendedName>
        <fullName evidence="13">Inositol 1,4,5-trisphosphate receptor</fullName>
    </recommendedName>
</protein>
<evidence type="ECO:0000256" key="9">
    <source>
        <dbReference type="ARBA" id="ARBA00023136"/>
    </source>
</evidence>
<dbReference type="GO" id="GO:0035091">
    <property type="term" value="F:phosphatidylinositol binding"/>
    <property type="evidence" value="ECO:0007669"/>
    <property type="project" value="TreeGrafter"/>
</dbReference>
<evidence type="ECO:0000313" key="17">
    <source>
        <dbReference type="Proteomes" id="UP000031036"/>
    </source>
</evidence>
<dbReference type="GO" id="GO:0005789">
    <property type="term" value="C:endoplasmic reticulum membrane"/>
    <property type="evidence" value="ECO:0007669"/>
    <property type="project" value="UniProtKB-SubCell"/>
</dbReference>
<dbReference type="GO" id="GO:0070679">
    <property type="term" value="F:inositol 1,4,5 trisphosphate binding"/>
    <property type="evidence" value="ECO:0007669"/>
    <property type="project" value="UniProtKB-UniRule"/>
</dbReference>
<feature type="transmembrane region" description="Helical" evidence="13">
    <location>
        <begin position="2741"/>
        <end position="2766"/>
    </location>
</feature>
<feature type="domain" description="MIR" evidence="15">
    <location>
        <begin position="273"/>
        <end position="331"/>
    </location>
</feature>
<evidence type="ECO:0000256" key="12">
    <source>
        <dbReference type="ARBA" id="ARBA00023303"/>
    </source>
</evidence>
<feature type="compositionally biased region" description="Basic and acidic residues" evidence="14">
    <location>
        <begin position="1184"/>
        <end position="1196"/>
    </location>
</feature>
<dbReference type="Pfam" id="PF08454">
    <property type="entry name" value="RIH_assoc"/>
    <property type="match status" value="2"/>
</dbReference>
<evidence type="ECO:0000256" key="1">
    <source>
        <dbReference type="ARBA" id="ARBA00004477"/>
    </source>
</evidence>
<comment type="domain">
    <text evidence="13">The receptor contains a calcium channel in its C-terminal extremity. Its large N-terminal cytoplasmic region has the ligand-binding site in the N-terminus and modulatory sites in the middle portion immediately upstream of the channel region.</text>
</comment>
<dbReference type="Pfam" id="PF08709">
    <property type="entry name" value="Ins145_P3_rec"/>
    <property type="match status" value="1"/>
</dbReference>
<evidence type="ECO:0000256" key="2">
    <source>
        <dbReference type="ARBA" id="ARBA00009453"/>
    </source>
</evidence>
<evidence type="ECO:0000256" key="4">
    <source>
        <dbReference type="ARBA" id="ARBA00022692"/>
    </source>
</evidence>
<dbReference type="Pfam" id="PF00520">
    <property type="entry name" value="Ion_trans"/>
    <property type="match status" value="1"/>
</dbReference>
<keyword evidence="17" id="KW-1185">Reference proteome</keyword>
<dbReference type="InterPro" id="IPR014821">
    <property type="entry name" value="Ins145_P3_rcpt"/>
</dbReference>
<evidence type="ECO:0000256" key="14">
    <source>
        <dbReference type="SAM" id="MobiDB-lite"/>
    </source>
</evidence>
<feature type="region of interest" description="Disordered" evidence="14">
    <location>
        <begin position="1177"/>
        <end position="1205"/>
    </location>
</feature>
<dbReference type="InterPro" id="IPR035910">
    <property type="entry name" value="RyR/IP3R_RIH_dom_sf"/>
</dbReference>
<dbReference type="InterPro" id="IPR036300">
    <property type="entry name" value="MIR_dom_sf"/>
</dbReference>
<dbReference type="Pfam" id="PF02815">
    <property type="entry name" value="MIR"/>
    <property type="match status" value="1"/>
</dbReference>
<feature type="transmembrane region" description="Helical" evidence="13">
    <location>
        <begin position="2699"/>
        <end position="2721"/>
    </location>
</feature>
<keyword evidence="6 13" id="KW-0256">Endoplasmic reticulum</keyword>
<dbReference type="OrthoDB" id="76898at2759"/>
<comment type="subcellular location">
    <subcellularLocation>
        <location evidence="1 13">Endoplasmic reticulum membrane</location>
        <topology evidence="1 13">Multi-pass membrane protein</topology>
    </subcellularLocation>
</comment>
<keyword evidence="7 13" id="KW-1133">Transmembrane helix</keyword>
<dbReference type="EMBL" id="JPKZ01001844">
    <property type="protein sequence ID" value="KHN79838.1"/>
    <property type="molecule type" value="Genomic_DNA"/>
</dbReference>
<dbReference type="Gene3D" id="2.80.10.50">
    <property type="match status" value="2"/>
</dbReference>
<evidence type="ECO:0000256" key="5">
    <source>
        <dbReference type="ARBA" id="ARBA00022737"/>
    </source>
</evidence>
<keyword evidence="13" id="KW-0106">Calcium</keyword>
<dbReference type="STRING" id="6265.A0A0B2VE71"/>
<proteinExistence type="inferred from homology"/>
<dbReference type="PRINTS" id="PR00779">
    <property type="entry name" value="INSP3RECEPTR"/>
</dbReference>
<evidence type="ECO:0000256" key="8">
    <source>
        <dbReference type="ARBA" id="ARBA00023065"/>
    </source>
</evidence>
<dbReference type="InterPro" id="IPR000699">
    <property type="entry name" value="RIH_dom"/>
</dbReference>
<dbReference type="InterPro" id="IPR005821">
    <property type="entry name" value="Ion_trans_dom"/>
</dbReference>
<dbReference type="Gene3D" id="1.10.287.70">
    <property type="match status" value="1"/>
</dbReference>
<sequence>MQQRRMFGGMSMNLSIDAFHNTSLHIGDVVSLYTEDRSRLIEERPDDRFLTVKTGFLSTLGLVDDRCIVEIGDGGPESPPKKFRDCLFRICPINRYAAQKQYWTEQKKFQAGESLFEEDMLKKLKNAADKEKEQNDMEYRKMLGVTVQYGGTIQLLHVKSDKYLTVMKNSPAKLERNAMKVYLDKTGNEGSWFYVEPVYKHSFLGDNVNAGDRISLVPYSYGSTSVTTGHIKPQIHLSQMRLSDHPSACEVNCLNELTEWQVFMFLQFDENQPDTVKSGDVVRLFHADQQTFLTLDTIPKKNIDVAFLRMTNRPSAADATSSRALWEVQVVHPEAYRGSAASWMERFRFKHLATDMFLSVEKLNNHSPRTSDHLSAHHDACPTAELDGDSHVDELYYLVPKHVEQPETDESLVFMLDPCALTKMEARIPQRTFVRLLHVLTKTWIHTTDPTEKHNLYHFSKNEKGWVKVVSEDFKIDKETFALLPVSPDEVRDLDFANDACRALQNFIALIRTGKIISKEPLNVTIQLLTECIYFVTNESNHMIDPLRITDFKPSRDRQKLLREQGVLDQIFDLLRAPFLPRQGVAEIGPLLNSPQELAEQRNEVFKRMFQLCYSLLRYSQAGYRKNQEHLAEKFGQIQEQIGFDLLAEDTMTAVLHNNPKLLEKYVKNPHVERFVELVRNNRAGKFLDYLADLCVCRGEANKKIQELICNCVLSEANRDIFMQTKLADFAGAKEVFICWPDRYCKTLVSVAANASIGNVEDTEMLDYYRHQLDLLAQMCQEQQYLAIDPPPERRLLNLSTELPADLVLMCMSDDRLPQDLRASFTRLMLHLHVVRGSPLSAVQHARLWRDIPDQVSVDSSSSRSVEGYVDGGRVRTGGEVFKKILTTVDEYLATLRKSTRRGEAVLNASAAKLEQNRLTFEIVTLARALAQFGFYSFAELLQLARNLLAITDSSPKQEPVKSVCNKTSALFRQVTYSVMSVGIMHNASMASAHSMGSETLSAEETARAKESKEMILQTKLIVVEILQFIMDVRRDYRITVALSWFKRHFPCDELGELTSHRTELSEAHASELYEEIFHKTDDELDFDGEGGQQLLRILLQMTMSDYSKLTSTALKVLFRHFTQYQELVEDLKQVQLLVSNDDVENYRQVDRDLFILKILTEKSELWVHADKRLSGSSTNQSLEDVRHSMSTDEMQRPSTTQQLQDSGLDAPRAFYHDESFRALVEKLDQHYFPNRDDCIKLLHQLLLGEDRANAASALYELSDRAPLIGYPLIRQILFRLKQLCFKDGCPDVMNQQLLRNMRVHEFVLEFLSVPYDKKNDMEMPKLLTLSHEFLRSFCRNNKENQCRLQKHISIDADAKEGCLRVNTIEEAATLVAIFKDNRELSQNVPEELIAHIVRLIEHKARNATFIEFLQCVVCVYDKEIESSQEKVAQEICSASDEVRVFYSDSASFEQLVRMMQNTPPEELNAEHPLRYHIELVRLLAMCTRGKNGTTELKCASQLPMDHIVRVITSPHCLIQVKDVYLQFMLHCYVDTDAEMKDVYNVDYIEQILSNMLSDIQKLRAEGHLLLPGSALEKYVCHTVTEVLIKFFEKPFADQPLVDISQYRGSFTKVIQNLSHLQSEWLRRRGSTKNWYRVAECVKRLTKCAEEHGLMLPASFTGSSMAGATTAKQRWQSAAHSARFIRRNQANIHIKTQLSMPHFSKTIDTHTNVVACYQGVVAEFRIFALPLRAAEASVLVDVLHTPERLFPIGSELREKCEDGGVVAKLIQHCKHLLQHGQENLCVRVLQTLCRMATSAKHNFNQQNTSMDLAMQSGPWGRRVRRQLLERYFGVEAVNASVLKNEHDNGTQNTANDDNPSEPSDLKPLRETSLYDVQCKLNSAGASDLVIDLIVQDPSHEVFFMTIQLSKALLHEGNHEVQMSFYNRLKKRNVSEPFFKALKTKLQVAQNRLKSDMMACNDLKQKPAYSTSISRRSSVMNTPLPDEQSNFTTDDLAKKAREMSVTELTIPATLPPDSLPTGSSIPDISPYQDDEKPKTLLPLEVAIIEPILRFLQLLCENHNALLQNFLRSQGSRQNYNLVDETLMFLDVVCGSTKGSLGVFGEIGEHNFSLITQTLVTLTEFCQGPCHENQDAILQYVLASVMNTPLPDEQSNFTTDDLAKKAREMSVTELTIPATLPPDSLPTGSSIPDISPYQDDEKPKTLLPLEVAIIEPILRFLQLLCENHNALLQNFLRSQGSRQNYNLVDETLMFLDVVCGSTKGSLGVFGEIGEHNFSLITQTLVTLTEFCQGPCHENQNAIGHHESGLNMIISLVLNEIKPLCIAHMDLALEIKSDASKLLLAVMESRHDADNAERVLENMSHMTSGPKQLIHAIKVAYEMATSQSFAVSKFRKQLLESNISSVGDDKKDKLAKLPEISVQETTAELYSPKEISPTLVDPQEVGHNIFILATQLSRHNEELKLMLDPENCDDEMTRMAVTYYKKHTAQIEIVRRDRKMERVIFPIHTICEYLTPETKQNIFTETERDAQGSKVTEFFEQWPKLFEEMKWQKKLQDRRYLSNCTKRLILWARLSFFFAVLANGIIAVFYPFSDNVSTDLFAPNNPLIYALTLASLLFLRAQWSDRASLGRTHEVYWGIASVMFSFSMLSIAFFGVVPTLFLVGILQLINKLIHLVSYIGNRGLIDKTWAERVEDKDVWYHLLYLSVCFFGLIGHPLVYSLLLFDIVASEETLRNVIRSVTRNWQSIIMTGLLALILVYLFSIVGYLFFQRDFQLEVDSIDQMTEDSLAMGSDIAQSHDSSGIYFGASHTEVKGTCDALLKPDQSEDKNDDDGKIWSCQTLRMCIITTLNWGLRNGGGIGDVLRNVPPNEESFFARIVYDMAFFIVLIVIVLNLVFGVIIDTFGDLRAERNEKDDILKNTCFICGLERGRFDNKSVTFEEHRSSEHNLYHYLYFIVWLQVKDETEFTGPESYVDQCIKEHNNDWFPRMQAMSLAEDNQEAEQPEQITDIREMVNALLTMVRNHDRQFDELRQMIYEQSALQVRSPPLTTRNRLF</sequence>
<feature type="region of interest" description="Disordered" evidence="14">
    <location>
        <begin position="1970"/>
        <end position="1990"/>
    </location>
</feature>
<dbReference type="InterPro" id="IPR000493">
    <property type="entry name" value="InsP3_rcpt"/>
</dbReference>
<evidence type="ECO:0000259" key="15">
    <source>
        <dbReference type="PROSITE" id="PS50919"/>
    </source>
</evidence>
<gene>
    <name evidence="16" type="primary">ITPR1</name>
    <name evidence="16" type="ORF">Tcan_07568</name>
</gene>
<keyword evidence="9 13" id="KW-0472">Membrane</keyword>
<dbReference type="PANTHER" id="PTHR13715">
    <property type="entry name" value="RYANODINE RECEPTOR AND IP3 RECEPTOR"/>
    <property type="match status" value="1"/>
</dbReference>
<keyword evidence="4 13" id="KW-0812">Transmembrane</keyword>
<evidence type="ECO:0000256" key="6">
    <source>
        <dbReference type="ARBA" id="ARBA00022824"/>
    </source>
</evidence>
<evidence type="ECO:0000256" key="3">
    <source>
        <dbReference type="ARBA" id="ARBA00022448"/>
    </source>
</evidence>
<dbReference type="GO" id="GO:0005220">
    <property type="term" value="F:inositol 1,4,5-trisphosphate-gated calcium channel activity"/>
    <property type="evidence" value="ECO:0007669"/>
    <property type="project" value="UniProtKB-UniRule"/>
</dbReference>
<dbReference type="GO" id="GO:0005509">
    <property type="term" value="F:calcium ion binding"/>
    <property type="evidence" value="ECO:0007669"/>
    <property type="project" value="TreeGrafter"/>
</dbReference>
<dbReference type="GO" id="GO:0005886">
    <property type="term" value="C:plasma membrane"/>
    <property type="evidence" value="ECO:0007669"/>
    <property type="project" value="TreeGrafter"/>
</dbReference>
<evidence type="ECO:0000256" key="13">
    <source>
        <dbReference type="RuleBase" id="RU368044"/>
    </source>
</evidence>
<feature type="transmembrane region" description="Helical" evidence="13">
    <location>
        <begin position="2604"/>
        <end position="2620"/>
    </location>
</feature>
<evidence type="ECO:0000313" key="16">
    <source>
        <dbReference type="EMBL" id="KHN79838.1"/>
    </source>
</evidence>
<keyword evidence="5" id="KW-0677">Repeat</keyword>
<dbReference type="GO" id="GO:0051209">
    <property type="term" value="P:release of sequestered calcium ion into cytosol"/>
    <property type="evidence" value="ECO:0007669"/>
    <property type="project" value="UniProtKB-UniRule"/>
</dbReference>
<dbReference type="SUPFAM" id="SSF82109">
    <property type="entry name" value="MIR domain"/>
    <property type="match status" value="2"/>
</dbReference>
<reference evidence="16 17" key="1">
    <citation type="submission" date="2014-11" db="EMBL/GenBank/DDBJ databases">
        <title>Genetic blueprint of the zoonotic pathogen Toxocara canis.</title>
        <authorList>
            <person name="Zhu X.-Q."/>
            <person name="Korhonen P.K."/>
            <person name="Cai H."/>
            <person name="Young N.D."/>
            <person name="Nejsum P."/>
            <person name="von Samson-Himmelstjerna G."/>
            <person name="Boag P.R."/>
            <person name="Tan P."/>
            <person name="Li Q."/>
            <person name="Min J."/>
            <person name="Yang Y."/>
            <person name="Wang X."/>
            <person name="Fang X."/>
            <person name="Hall R.S."/>
            <person name="Hofmann A."/>
            <person name="Sternberg P.W."/>
            <person name="Jex A.R."/>
            <person name="Gasser R.B."/>
        </authorList>
    </citation>
    <scope>NUCLEOTIDE SEQUENCE [LARGE SCALE GENOMIC DNA]</scope>
    <source>
        <strain evidence="16">PN_DK_2014</strain>
    </source>
</reference>
<dbReference type="InterPro" id="IPR016093">
    <property type="entry name" value="MIR_motif"/>
</dbReference>
<comment type="similarity">
    <text evidence="2 13">Belongs to the InsP3 receptor family.</text>
</comment>
<dbReference type="GO" id="GO:0016529">
    <property type="term" value="C:sarcoplasmic reticulum"/>
    <property type="evidence" value="ECO:0007669"/>
    <property type="project" value="TreeGrafter"/>
</dbReference>
<organism evidence="16 17">
    <name type="scientific">Toxocara canis</name>
    <name type="common">Canine roundworm</name>
    <dbReference type="NCBI Taxonomy" id="6265"/>
    <lineage>
        <taxon>Eukaryota</taxon>
        <taxon>Metazoa</taxon>
        <taxon>Ecdysozoa</taxon>
        <taxon>Nematoda</taxon>
        <taxon>Chromadorea</taxon>
        <taxon>Rhabditida</taxon>
        <taxon>Spirurina</taxon>
        <taxon>Ascaridomorpha</taxon>
        <taxon>Ascaridoidea</taxon>
        <taxon>Toxocaridae</taxon>
        <taxon>Toxocara</taxon>
    </lineage>
</organism>
<name>A0A0B2VE71_TOXCA</name>
<accession>A0A0B2VE71</accession>
<dbReference type="FunFam" id="2.80.10.50:FF:000073">
    <property type="entry name" value="Inositol 1,4,5-trisphosphate receptor itr-1"/>
    <property type="match status" value="1"/>
</dbReference>
<dbReference type="SUPFAM" id="SSF100909">
    <property type="entry name" value="IP3 receptor type 1 binding core, domain 2"/>
    <property type="match status" value="2"/>
</dbReference>
<dbReference type="InterPro" id="IPR013662">
    <property type="entry name" value="RIH_assoc-dom"/>
</dbReference>
<keyword evidence="12 13" id="KW-0407">Ion channel</keyword>
<feature type="region of interest" description="Disordered" evidence="14">
    <location>
        <begin position="1843"/>
        <end position="1868"/>
    </location>
</feature>
<evidence type="ECO:0000256" key="11">
    <source>
        <dbReference type="ARBA" id="ARBA00023286"/>
    </source>
</evidence>
<evidence type="ECO:0000256" key="7">
    <source>
        <dbReference type="ARBA" id="ARBA00022989"/>
    </source>
</evidence>
<dbReference type="PROSITE" id="PS50919">
    <property type="entry name" value="MIR"/>
    <property type="match status" value="2"/>
</dbReference>
<dbReference type="Pfam" id="PF01365">
    <property type="entry name" value="RYDR_ITPR"/>
    <property type="match status" value="2"/>
</dbReference>
<feature type="compositionally biased region" description="Polar residues" evidence="14">
    <location>
        <begin position="1849"/>
        <end position="1861"/>
    </location>
</feature>
<feature type="domain" description="MIR" evidence="15">
    <location>
        <begin position="144"/>
        <end position="198"/>
    </location>
</feature>
<dbReference type="SMART" id="SM00472">
    <property type="entry name" value="MIR"/>
    <property type="match status" value="2"/>
</dbReference>
<feature type="transmembrane region" description="Helical" evidence="13">
    <location>
        <begin position="2565"/>
        <end position="2589"/>
    </location>
</feature>
<keyword evidence="13" id="KW-0107">Calcium channel</keyword>
<dbReference type="OMA" id="GSWLYIM"/>
<keyword evidence="10 13" id="KW-0675">Receptor</keyword>
<keyword evidence="3 13" id="KW-0813">Transport</keyword>
<dbReference type="GO" id="GO:0030667">
    <property type="term" value="C:secretory granule membrane"/>
    <property type="evidence" value="ECO:0007669"/>
    <property type="project" value="TreeGrafter"/>
</dbReference>
<dbReference type="Proteomes" id="UP000031036">
    <property type="component" value="Unassembled WGS sequence"/>
</dbReference>
<keyword evidence="13" id="KW-0109">Calcium transport</keyword>
<comment type="function">
    <text evidence="13">Receptor for inositol 1,4,5-trisphosphate, a second messenger that mediates the release of intracellular calcium.</text>
</comment>